<protein>
    <submittedName>
        <fullName evidence="14">Cytochrome P450 2J5-like isoform X1</fullName>
    </submittedName>
</protein>
<dbReference type="GO" id="GO:0005506">
    <property type="term" value="F:iron ion binding"/>
    <property type="evidence" value="ECO:0007669"/>
    <property type="project" value="InterPro"/>
</dbReference>
<dbReference type="PANTHER" id="PTHR24300:SF368">
    <property type="entry name" value="CYTOCHROME P450, FAMILY 2, SUBFAMILY AB, POLYPEPTIDE 1"/>
    <property type="match status" value="1"/>
</dbReference>
<evidence type="ECO:0000256" key="1">
    <source>
        <dbReference type="ARBA" id="ARBA00001971"/>
    </source>
</evidence>
<keyword evidence="7 10" id="KW-0408">Iron</keyword>
<evidence type="ECO:0000256" key="12">
    <source>
        <dbReference type="SAM" id="SignalP"/>
    </source>
</evidence>
<comment type="subcellular location">
    <subcellularLocation>
        <location evidence="2">Membrane</location>
    </subcellularLocation>
</comment>
<keyword evidence="6 11" id="KW-0560">Oxidoreductase</keyword>
<evidence type="ECO:0000256" key="2">
    <source>
        <dbReference type="ARBA" id="ARBA00004370"/>
    </source>
</evidence>
<keyword evidence="5 10" id="KW-0479">Metal-binding</keyword>
<evidence type="ECO:0000256" key="9">
    <source>
        <dbReference type="ARBA" id="ARBA00023136"/>
    </source>
</evidence>
<reference evidence="14" key="1">
    <citation type="submission" date="2025-08" db="UniProtKB">
        <authorList>
            <consortium name="RefSeq"/>
        </authorList>
    </citation>
    <scope>IDENTIFICATION</scope>
</reference>
<dbReference type="OrthoDB" id="1055148at2759"/>
<dbReference type="GO" id="GO:0020037">
    <property type="term" value="F:heme binding"/>
    <property type="evidence" value="ECO:0007669"/>
    <property type="project" value="InterPro"/>
</dbReference>
<dbReference type="SUPFAM" id="SSF48264">
    <property type="entry name" value="Cytochrome P450"/>
    <property type="match status" value="1"/>
</dbReference>
<evidence type="ECO:0000256" key="3">
    <source>
        <dbReference type="ARBA" id="ARBA00010617"/>
    </source>
</evidence>
<comment type="cofactor">
    <cofactor evidence="1 10">
        <name>heme</name>
        <dbReference type="ChEBI" id="CHEBI:30413"/>
    </cofactor>
</comment>
<dbReference type="GO" id="GO:0006082">
    <property type="term" value="P:organic acid metabolic process"/>
    <property type="evidence" value="ECO:0007669"/>
    <property type="project" value="TreeGrafter"/>
</dbReference>
<dbReference type="KEGG" id="muo:115478460"/>
<proteinExistence type="inferred from homology"/>
<dbReference type="Pfam" id="PF00067">
    <property type="entry name" value="p450"/>
    <property type="match status" value="1"/>
</dbReference>
<dbReference type="RefSeq" id="XP_030071661.1">
    <property type="nucleotide sequence ID" value="XM_030215801.1"/>
</dbReference>
<keyword evidence="12" id="KW-0732">Signal</keyword>
<dbReference type="InterPro" id="IPR036396">
    <property type="entry name" value="Cyt_P450_sf"/>
</dbReference>
<evidence type="ECO:0000313" key="14">
    <source>
        <dbReference type="RefSeq" id="XP_030071661.1"/>
    </source>
</evidence>
<dbReference type="GO" id="GO:0005737">
    <property type="term" value="C:cytoplasm"/>
    <property type="evidence" value="ECO:0007669"/>
    <property type="project" value="TreeGrafter"/>
</dbReference>
<evidence type="ECO:0000256" key="10">
    <source>
        <dbReference type="PIRSR" id="PIRSR602401-1"/>
    </source>
</evidence>
<evidence type="ECO:0000256" key="7">
    <source>
        <dbReference type="ARBA" id="ARBA00023004"/>
    </source>
</evidence>
<accession>A0A6P7Z4W3</accession>
<evidence type="ECO:0000256" key="4">
    <source>
        <dbReference type="ARBA" id="ARBA00022617"/>
    </source>
</evidence>
<organism evidence="13 14">
    <name type="scientific">Microcaecilia unicolor</name>
    <dbReference type="NCBI Taxonomy" id="1415580"/>
    <lineage>
        <taxon>Eukaryota</taxon>
        <taxon>Metazoa</taxon>
        <taxon>Chordata</taxon>
        <taxon>Craniata</taxon>
        <taxon>Vertebrata</taxon>
        <taxon>Euteleostomi</taxon>
        <taxon>Amphibia</taxon>
        <taxon>Gymnophiona</taxon>
        <taxon>Siphonopidae</taxon>
        <taxon>Microcaecilia</taxon>
    </lineage>
</organism>
<dbReference type="PRINTS" id="PR00463">
    <property type="entry name" value="EP450I"/>
</dbReference>
<feature type="binding site" description="axial binding residue" evidence="10">
    <location>
        <position position="482"/>
    </location>
    <ligand>
        <name>heme</name>
        <dbReference type="ChEBI" id="CHEBI:30413"/>
    </ligand>
    <ligandPart>
        <name>Fe</name>
        <dbReference type="ChEBI" id="CHEBI:18248"/>
    </ligandPart>
</feature>
<keyword evidence="9" id="KW-0472">Membrane</keyword>
<comment type="similarity">
    <text evidence="3 11">Belongs to the cytochrome P450 family.</text>
</comment>
<dbReference type="InterPro" id="IPR017972">
    <property type="entry name" value="Cyt_P450_CS"/>
</dbReference>
<keyword evidence="8 11" id="KW-0503">Monooxygenase</keyword>
<dbReference type="GO" id="GO:0006805">
    <property type="term" value="P:xenobiotic metabolic process"/>
    <property type="evidence" value="ECO:0007669"/>
    <property type="project" value="TreeGrafter"/>
</dbReference>
<dbReference type="PROSITE" id="PS00086">
    <property type="entry name" value="CYTOCHROME_P450"/>
    <property type="match status" value="1"/>
</dbReference>
<dbReference type="AlphaFoldDB" id="A0A6P7Z4W3"/>
<keyword evidence="4 10" id="KW-0349">Heme</keyword>
<dbReference type="FunFam" id="1.10.630.10:FF:000004">
    <property type="entry name" value="cytochrome P450 2D15 isoform X1"/>
    <property type="match status" value="1"/>
</dbReference>
<dbReference type="PRINTS" id="PR00385">
    <property type="entry name" value="P450"/>
</dbReference>
<keyword evidence="13" id="KW-1185">Reference proteome</keyword>
<sequence length="537" mass="61863">MLSIVLFLSVLILSLLIAQFLKLQWVGKRLPPGPTPLPFLGNLWTLHFRIDRDSLSQVQKAEIGPYAVSDHALIWLKLTSHLKGRGNWMWRYPLELLEKTYGKIYTLWLGQNPAVLVNGYEAVRDCLISFSDVFVLREPNPYFLKIFGDNGITFSNGQLWKHNRRFGLMTLRNLGLGRRNMEVRIQEEARYLLNNFAAKEGRPMNPELPLANSVGNVICAVVFGHRFDTDDKLFLRFMKVFDMVVKFPGTAWGKVYDALSSLMPLLPGPHKKLFACWEEVRSFVREEIKLHQERRVAGDPPEDLIDYYLDEMAKVTFCFHTKDDPTSLFNENNLNVIVVEFFLAGVDTTSVTLLWALGYMVDYPDVQVKVQKELDAVLEPSEIICYEDRKRLPYTNAVIHELQRFASIVQVGVTRTSIKDTKFKGFFIPKGTPLFANIDSALIDPEHWETPQKFNPNHFLDEDGNFVTKEAFVPFSAGLRVCMGEQLARIELFLFFTNLLREFTFHLPREEKRKITSDYILGSTSHPHPYQICAVSR</sequence>
<dbReference type="InterPro" id="IPR050182">
    <property type="entry name" value="Cytochrome_P450_fam2"/>
</dbReference>
<dbReference type="InterPro" id="IPR001128">
    <property type="entry name" value="Cyt_P450"/>
</dbReference>
<evidence type="ECO:0000313" key="13">
    <source>
        <dbReference type="Proteomes" id="UP000515156"/>
    </source>
</evidence>
<dbReference type="GO" id="GO:0016020">
    <property type="term" value="C:membrane"/>
    <property type="evidence" value="ECO:0007669"/>
    <property type="project" value="UniProtKB-SubCell"/>
</dbReference>
<evidence type="ECO:0000256" key="6">
    <source>
        <dbReference type="ARBA" id="ARBA00023002"/>
    </source>
</evidence>
<dbReference type="Gene3D" id="1.10.630.10">
    <property type="entry name" value="Cytochrome P450"/>
    <property type="match status" value="1"/>
</dbReference>
<dbReference type="InParanoid" id="A0A6P7Z4W3"/>
<dbReference type="GO" id="GO:0016712">
    <property type="term" value="F:oxidoreductase activity, acting on paired donors, with incorporation or reduction of molecular oxygen, reduced flavin or flavoprotein as one donor, and incorporation of one atom of oxygen"/>
    <property type="evidence" value="ECO:0007669"/>
    <property type="project" value="TreeGrafter"/>
</dbReference>
<dbReference type="GeneID" id="115478460"/>
<name>A0A6P7Z4W3_9AMPH</name>
<dbReference type="PANTHER" id="PTHR24300">
    <property type="entry name" value="CYTOCHROME P450 508A4-RELATED"/>
    <property type="match status" value="1"/>
</dbReference>
<dbReference type="InterPro" id="IPR002401">
    <property type="entry name" value="Cyt_P450_E_grp-I"/>
</dbReference>
<feature type="chain" id="PRO_5028219364" evidence="12">
    <location>
        <begin position="19"/>
        <end position="537"/>
    </location>
</feature>
<evidence type="ECO:0000256" key="11">
    <source>
        <dbReference type="RuleBase" id="RU000461"/>
    </source>
</evidence>
<evidence type="ECO:0000256" key="5">
    <source>
        <dbReference type="ARBA" id="ARBA00022723"/>
    </source>
</evidence>
<feature type="signal peptide" evidence="12">
    <location>
        <begin position="1"/>
        <end position="18"/>
    </location>
</feature>
<evidence type="ECO:0000256" key="8">
    <source>
        <dbReference type="ARBA" id="ARBA00023033"/>
    </source>
</evidence>
<gene>
    <name evidence="14" type="primary">LOC115478460</name>
</gene>
<dbReference type="Proteomes" id="UP000515156">
    <property type="component" value="Chromosome 10"/>
</dbReference>